<name>A0A0N4YJJ6_NIPBR</name>
<keyword evidence="6" id="KW-1185">Reference proteome</keyword>
<proteinExistence type="predicted"/>
<keyword evidence="3" id="KW-1133">Transmembrane helix</keyword>
<dbReference type="InterPro" id="IPR002486">
    <property type="entry name" value="Col_cuticle_N"/>
</dbReference>
<feature type="compositionally biased region" description="Gly residues" evidence="2">
    <location>
        <begin position="86"/>
        <end position="95"/>
    </location>
</feature>
<keyword evidence="3" id="KW-0812">Transmembrane</keyword>
<dbReference type="WBParaSite" id="NBR_0001714201-mRNA-1">
    <property type="protein sequence ID" value="NBR_0001714201-mRNA-1"/>
    <property type="gene ID" value="NBR_0001714201"/>
</dbReference>
<reference evidence="5 6" key="2">
    <citation type="submission" date="2018-11" db="EMBL/GenBank/DDBJ databases">
        <authorList>
            <consortium name="Pathogen Informatics"/>
        </authorList>
    </citation>
    <scope>NUCLEOTIDE SEQUENCE [LARGE SCALE GENOMIC DNA]</scope>
</reference>
<evidence type="ECO:0000256" key="2">
    <source>
        <dbReference type="SAM" id="MobiDB-lite"/>
    </source>
</evidence>
<feature type="compositionally biased region" description="Pro residues" evidence="2">
    <location>
        <begin position="97"/>
        <end position="108"/>
    </location>
</feature>
<feature type="region of interest" description="Disordered" evidence="2">
    <location>
        <begin position="75"/>
        <end position="183"/>
    </location>
</feature>
<dbReference type="EMBL" id="UYSL01022580">
    <property type="protein sequence ID" value="VDL80756.1"/>
    <property type="molecule type" value="Genomic_DNA"/>
</dbReference>
<gene>
    <name evidence="5" type="ORF">NBR_LOCUS17143</name>
</gene>
<keyword evidence="3" id="KW-0472">Membrane</keyword>
<protein>
    <submittedName>
        <fullName evidence="7">Col_cuticle_N domain-containing protein</fullName>
    </submittedName>
</protein>
<accession>A0A0N4YJJ6</accession>
<dbReference type="SMART" id="SM01088">
    <property type="entry name" value="Col_cuticle_N"/>
    <property type="match status" value="1"/>
</dbReference>
<evidence type="ECO:0000256" key="3">
    <source>
        <dbReference type="SAM" id="Phobius"/>
    </source>
</evidence>
<evidence type="ECO:0000313" key="5">
    <source>
        <dbReference type="EMBL" id="VDL80756.1"/>
    </source>
</evidence>
<keyword evidence="1" id="KW-0677">Repeat</keyword>
<dbReference type="OMA" id="EMGEYIM"/>
<sequence length="193" mass="19247">MKDSGQYYFIVGSLIAASFGVVGLMFSLAGIYQDITELKDSVEADMVEFKVLANDAWKAMIDAKIADVTKYDPTGRIRRGSYVDSTGGGSFGGGECNPPPGPPGPPGQPGLRGEDGIPGSPGRPGLSGQNGAPGGHSVGSPGAPGAPGHPGNPGRPGSNGTPGVPGPPGSPGGDAAYCPCPSRGYGVKLRTKL</sequence>
<feature type="transmembrane region" description="Helical" evidence="3">
    <location>
        <begin position="7"/>
        <end position="32"/>
    </location>
</feature>
<evidence type="ECO:0000256" key="1">
    <source>
        <dbReference type="ARBA" id="ARBA00022737"/>
    </source>
</evidence>
<dbReference type="GO" id="GO:0042302">
    <property type="term" value="F:structural constituent of cuticle"/>
    <property type="evidence" value="ECO:0007669"/>
    <property type="project" value="InterPro"/>
</dbReference>
<evidence type="ECO:0000313" key="6">
    <source>
        <dbReference type="Proteomes" id="UP000271162"/>
    </source>
</evidence>
<dbReference type="AlphaFoldDB" id="A0A0N4YJJ6"/>
<dbReference type="PANTHER" id="PTHR24637:SF377">
    <property type="entry name" value="COLLAGEN TYPE IX ALPHA 1 CHAIN"/>
    <property type="match status" value="1"/>
</dbReference>
<dbReference type="Proteomes" id="UP000271162">
    <property type="component" value="Unassembled WGS sequence"/>
</dbReference>
<evidence type="ECO:0000313" key="7">
    <source>
        <dbReference type="WBParaSite" id="NBR_0001714201-mRNA-1"/>
    </source>
</evidence>
<dbReference type="PANTHER" id="PTHR24637">
    <property type="entry name" value="COLLAGEN"/>
    <property type="match status" value="1"/>
</dbReference>
<evidence type="ECO:0000259" key="4">
    <source>
        <dbReference type="SMART" id="SM01088"/>
    </source>
</evidence>
<feature type="domain" description="Nematode cuticle collagen N-terminal" evidence="4">
    <location>
        <begin position="10"/>
        <end position="60"/>
    </location>
</feature>
<dbReference type="Pfam" id="PF01484">
    <property type="entry name" value="Col_cuticle_N"/>
    <property type="match status" value="1"/>
</dbReference>
<organism evidence="7">
    <name type="scientific">Nippostrongylus brasiliensis</name>
    <name type="common">Rat hookworm</name>
    <dbReference type="NCBI Taxonomy" id="27835"/>
    <lineage>
        <taxon>Eukaryota</taxon>
        <taxon>Metazoa</taxon>
        <taxon>Ecdysozoa</taxon>
        <taxon>Nematoda</taxon>
        <taxon>Chromadorea</taxon>
        <taxon>Rhabditida</taxon>
        <taxon>Rhabditina</taxon>
        <taxon>Rhabditomorpha</taxon>
        <taxon>Strongyloidea</taxon>
        <taxon>Heligmosomidae</taxon>
        <taxon>Nippostrongylus</taxon>
    </lineage>
</organism>
<dbReference type="STRING" id="27835.A0A0N4YJJ6"/>
<reference evidence="7" key="1">
    <citation type="submission" date="2017-02" db="UniProtKB">
        <authorList>
            <consortium name="WormBaseParasite"/>
        </authorList>
    </citation>
    <scope>IDENTIFICATION</scope>
</reference>